<dbReference type="Gene3D" id="1.25.40.20">
    <property type="entry name" value="Ankyrin repeat-containing domain"/>
    <property type="match status" value="1"/>
</dbReference>
<name>A0A9P1FX18_9DINO</name>
<dbReference type="SMART" id="SM00248">
    <property type="entry name" value="ANK"/>
    <property type="match status" value="5"/>
</dbReference>
<dbReference type="PROSITE" id="PS50088">
    <property type="entry name" value="ANK_REPEAT"/>
    <property type="match status" value="3"/>
</dbReference>
<feature type="repeat" description="ANK" evidence="3">
    <location>
        <begin position="190"/>
        <end position="213"/>
    </location>
</feature>
<dbReference type="InterPro" id="IPR002110">
    <property type="entry name" value="Ankyrin_rpt"/>
</dbReference>
<gene>
    <name evidence="4" type="ORF">C1SCF055_LOCUS16457</name>
</gene>
<dbReference type="PANTHER" id="PTHR24166:SF48">
    <property type="entry name" value="PROTEIN VAPYRIN"/>
    <property type="match status" value="1"/>
</dbReference>
<sequence>MIDEAVVLDVKGGEAYKPKSGFWTSFGGLWIQRESSSCHSIESKFERTAPPNKTSAAAPSSCKKAPSVVEGEVRSRENLDVARTNATASRCWSERSLEHVPNVVTPVAEGEGTGLGPDATMEFLTAALHSAASIGHSAAVEMLLAASANPSCIAADGATPLHRAARHGHYHTVRILLDSDQRVLMQCDHSGFSPLHDAAHAGHQPIVHLLLERRGRWASWASAAGTTPLDLAANGGHCEAVRELLTAGMWPVQNPAETLRPLQLAAVAGHKQVVKLLLMRLKHFLTLSRSGSSVGEPGFERTVLEDENRRLREELARYQTESLERHRRPLAAIAGGGFRAMPAAPRSCMCETLKVKLARQPLFRPGRFIGISSWLASREGMLPVFLHGLKAKLIAFALAQSRCMAV</sequence>
<keyword evidence="6" id="KW-1185">Reference proteome</keyword>
<dbReference type="OrthoDB" id="539213at2759"/>
<keyword evidence="2 3" id="KW-0040">ANK repeat</keyword>
<dbReference type="Pfam" id="PF12796">
    <property type="entry name" value="Ank_2"/>
    <property type="match status" value="2"/>
</dbReference>
<dbReference type="AlphaFoldDB" id="A0A9P1FX18"/>
<dbReference type="EMBL" id="CAMXCT010001362">
    <property type="protein sequence ID" value="CAI3989377.1"/>
    <property type="molecule type" value="Genomic_DNA"/>
</dbReference>
<evidence type="ECO:0000256" key="1">
    <source>
        <dbReference type="ARBA" id="ARBA00022737"/>
    </source>
</evidence>
<protein>
    <submittedName>
        <fullName evidence="5">Ankyrin-2 (ANK-2) (Ankyrin-B) (Brain ankyrin)</fullName>
    </submittedName>
</protein>
<dbReference type="PROSITE" id="PS50297">
    <property type="entry name" value="ANK_REP_REGION"/>
    <property type="match status" value="3"/>
</dbReference>
<accession>A0A9P1FX18</accession>
<evidence type="ECO:0000256" key="3">
    <source>
        <dbReference type="PROSITE-ProRule" id="PRU00023"/>
    </source>
</evidence>
<comment type="caution">
    <text evidence="4">The sequence shown here is derived from an EMBL/GenBank/DDBJ whole genome shotgun (WGS) entry which is preliminary data.</text>
</comment>
<feature type="repeat" description="ANK" evidence="3">
    <location>
        <begin position="156"/>
        <end position="178"/>
    </location>
</feature>
<dbReference type="PANTHER" id="PTHR24166">
    <property type="entry name" value="ROLLING PEBBLES, ISOFORM B"/>
    <property type="match status" value="1"/>
</dbReference>
<dbReference type="Proteomes" id="UP001152797">
    <property type="component" value="Unassembled WGS sequence"/>
</dbReference>
<proteinExistence type="predicted"/>
<dbReference type="SUPFAM" id="SSF48403">
    <property type="entry name" value="Ankyrin repeat"/>
    <property type="match status" value="1"/>
</dbReference>
<reference evidence="5 6" key="2">
    <citation type="submission" date="2024-05" db="EMBL/GenBank/DDBJ databases">
        <authorList>
            <person name="Chen Y."/>
            <person name="Shah S."/>
            <person name="Dougan E. K."/>
            <person name="Thang M."/>
            <person name="Chan C."/>
        </authorList>
    </citation>
    <scope>NUCLEOTIDE SEQUENCE [LARGE SCALE GENOMIC DNA]</scope>
</reference>
<dbReference type="InterPro" id="IPR050889">
    <property type="entry name" value="Dendritic_Spine_Reg/Scaffold"/>
</dbReference>
<dbReference type="InterPro" id="IPR036770">
    <property type="entry name" value="Ankyrin_rpt-contain_sf"/>
</dbReference>
<organism evidence="4">
    <name type="scientific">Cladocopium goreaui</name>
    <dbReference type="NCBI Taxonomy" id="2562237"/>
    <lineage>
        <taxon>Eukaryota</taxon>
        <taxon>Sar</taxon>
        <taxon>Alveolata</taxon>
        <taxon>Dinophyceae</taxon>
        <taxon>Suessiales</taxon>
        <taxon>Symbiodiniaceae</taxon>
        <taxon>Cladocopium</taxon>
    </lineage>
</organism>
<evidence type="ECO:0000313" key="4">
    <source>
        <dbReference type="EMBL" id="CAI3989377.1"/>
    </source>
</evidence>
<evidence type="ECO:0000313" key="5">
    <source>
        <dbReference type="EMBL" id="CAL4776689.1"/>
    </source>
</evidence>
<evidence type="ECO:0000256" key="2">
    <source>
        <dbReference type="ARBA" id="ARBA00023043"/>
    </source>
</evidence>
<keyword evidence="1" id="KW-0677">Repeat</keyword>
<feature type="repeat" description="ANK" evidence="3">
    <location>
        <begin position="224"/>
        <end position="248"/>
    </location>
</feature>
<reference evidence="4" key="1">
    <citation type="submission" date="2022-10" db="EMBL/GenBank/DDBJ databases">
        <authorList>
            <person name="Chen Y."/>
            <person name="Dougan E. K."/>
            <person name="Chan C."/>
            <person name="Rhodes N."/>
            <person name="Thang M."/>
        </authorList>
    </citation>
    <scope>NUCLEOTIDE SEQUENCE</scope>
</reference>
<dbReference type="EMBL" id="CAMXCT030001362">
    <property type="protein sequence ID" value="CAL4776689.1"/>
    <property type="molecule type" value="Genomic_DNA"/>
</dbReference>
<dbReference type="EMBL" id="CAMXCT020001362">
    <property type="protein sequence ID" value="CAL1142752.1"/>
    <property type="molecule type" value="Genomic_DNA"/>
</dbReference>
<evidence type="ECO:0000313" key="6">
    <source>
        <dbReference type="Proteomes" id="UP001152797"/>
    </source>
</evidence>